<evidence type="ECO:0000313" key="2">
    <source>
        <dbReference type="EMBL" id="CAY70914.1"/>
    </source>
</evidence>
<protein>
    <submittedName>
        <fullName evidence="2">Uncharacterized protein</fullName>
    </submittedName>
</protein>
<sequence>MLVLKSNSVRNQLTNDPKFFMFGLFLPLLWLFNVAIMLTMMTQYKQAAQYSEEACYSERERDNEMFQPLRESVDLEAIIKTEVLDYTYLRTVKHRDDSSHTYHDEIYKHISRYGYMSSLGLSIYLVFGIGLYLVLCQSNY</sequence>
<reference evidence="2 3" key="1">
    <citation type="journal article" date="2009" name="Nat. Biotechnol.">
        <title>Genome sequence of the recombinant protein production host Pichia pastoris.</title>
        <authorList>
            <person name="De Schutter K."/>
            <person name="Lin Y.C."/>
            <person name="Tiels P."/>
            <person name="Van Hecke A."/>
            <person name="Glinka S."/>
            <person name="Weber-Lehmann J."/>
            <person name="Rouze P."/>
            <person name="Van de Peer Y."/>
            <person name="Callewaert N."/>
        </authorList>
    </citation>
    <scope>NUCLEOTIDE SEQUENCE [LARGE SCALE GENOMIC DNA]</scope>
    <source>
        <strain evidence="3">GS115 / ATCC 20864</strain>
    </source>
</reference>
<accession>C4R5S8</accession>
<dbReference type="EMBL" id="FN392321">
    <property type="protein sequence ID" value="CAY70914.1"/>
    <property type="molecule type" value="Genomic_DNA"/>
</dbReference>
<dbReference type="InParanoid" id="C4R5S8"/>
<gene>
    <name evidence="2" type="ordered locus">PAS_chr3_0860</name>
</gene>
<keyword evidence="1" id="KW-1133">Transmembrane helix</keyword>
<dbReference type="GeneID" id="8200348"/>
<keyword evidence="1" id="KW-0472">Membrane</keyword>
<keyword evidence="3" id="KW-1185">Reference proteome</keyword>
<evidence type="ECO:0000313" key="3">
    <source>
        <dbReference type="Proteomes" id="UP000000314"/>
    </source>
</evidence>
<feature type="transmembrane region" description="Helical" evidence="1">
    <location>
        <begin position="20"/>
        <end position="41"/>
    </location>
</feature>
<proteinExistence type="predicted"/>
<dbReference type="OrthoDB" id="10315241at2759"/>
<organism evidence="2 3">
    <name type="scientific">Komagataella phaffii (strain GS115 / ATCC 20864)</name>
    <name type="common">Yeast</name>
    <name type="synonym">Pichia pastoris</name>
    <dbReference type="NCBI Taxonomy" id="644223"/>
    <lineage>
        <taxon>Eukaryota</taxon>
        <taxon>Fungi</taxon>
        <taxon>Dikarya</taxon>
        <taxon>Ascomycota</taxon>
        <taxon>Saccharomycotina</taxon>
        <taxon>Pichiomycetes</taxon>
        <taxon>Pichiales</taxon>
        <taxon>Pichiaceae</taxon>
        <taxon>Komagataella</taxon>
    </lineage>
</organism>
<dbReference type="KEGG" id="ppa:PAS_chr3_0860"/>
<name>C4R5S8_KOMPG</name>
<dbReference type="RefSeq" id="XP_002493093.1">
    <property type="nucleotide sequence ID" value="XM_002493048.1"/>
</dbReference>
<dbReference type="AlphaFoldDB" id="C4R5S8"/>
<dbReference type="Proteomes" id="UP000000314">
    <property type="component" value="Chromosome 3"/>
</dbReference>
<keyword evidence="1" id="KW-0812">Transmembrane</keyword>
<evidence type="ECO:0000256" key="1">
    <source>
        <dbReference type="SAM" id="Phobius"/>
    </source>
</evidence>
<feature type="transmembrane region" description="Helical" evidence="1">
    <location>
        <begin position="113"/>
        <end position="135"/>
    </location>
</feature>
<dbReference type="HOGENOM" id="CLU_1835871_0_0_1"/>